<evidence type="ECO:0000259" key="1">
    <source>
        <dbReference type="Pfam" id="PF13966"/>
    </source>
</evidence>
<name>A0A6D2KDE7_9BRAS</name>
<organism evidence="2 3">
    <name type="scientific">Microthlaspi erraticum</name>
    <dbReference type="NCBI Taxonomy" id="1685480"/>
    <lineage>
        <taxon>Eukaryota</taxon>
        <taxon>Viridiplantae</taxon>
        <taxon>Streptophyta</taxon>
        <taxon>Embryophyta</taxon>
        <taxon>Tracheophyta</taxon>
        <taxon>Spermatophyta</taxon>
        <taxon>Magnoliopsida</taxon>
        <taxon>eudicotyledons</taxon>
        <taxon>Gunneridae</taxon>
        <taxon>Pentapetalae</taxon>
        <taxon>rosids</taxon>
        <taxon>malvids</taxon>
        <taxon>Brassicales</taxon>
        <taxon>Brassicaceae</taxon>
        <taxon>Coluteocarpeae</taxon>
        <taxon>Microthlaspi</taxon>
    </lineage>
</organism>
<gene>
    <name evidence="2" type="ORF">MERR_LOCUS37090</name>
</gene>
<dbReference type="PANTHER" id="PTHR33116:SF84">
    <property type="entry name" value="RNA-DIRECTED DNA POLYMERASE"/>
    <property type="match status" value="1"/>
</dbReference>
<dbReference type="InterPro" id="IPR026960">
    <property type="entry name" value="RVT-Znf"/>
</dbReference>
<evidence type="ECO:0000313" key="3">
    <source>
        <dbReference type="Proteomes" id="UP000467841"/>
    </source>
</evidence>
<dbReference type="PROSITE" id="PS00109">
    <property type="entry name" value="PROTEIN_KINASE_TYR"/>
    <property type="match status" value="1"/>
</dbReference>
<dbReference type="PANTHER" id="PTHR33116">
    <property type="entry name" value="REVERSE TRANSCRIPTASE ZINC-BINDING DOMAIN-CONTAINING PROTEIN-RELATED-RELATED"/>
    <property type="match status" value="1"/>
</dbReference>
<dbReference type="AlphaFoldDB" id="A0A6D2KDE7"/>
<dbReference type="GO" id="GO:0004672">
    <property type="term" value="F:protein kinase activity"/>
    <property type="evidence" value="ECO:0007669"/>
    <property type="project" value="InterPro"/>
</dbReference>
<dbReference type="Gene3D" id="3.90.1200.10">
    <property type="match status" value="1"/>
</dbReference>
<comment type="caution">
    <text evidence="2">The sequence shown here is derived from an EMBL/GenBank/DDBJ whole genome shotgun (WGS) entry which is preliminary data.</text>
</comment>
<sequence>MSELVDWLRKSVPAEDSTGATSGLVHGDFRIDNLLFHPSEKSIEFSTKKTWEFLRPRDTIKPWAKAVWFKNRVPKHAFNFWAANLDRLPVKTRLASWGINISTTCLLCSVCDENREHLFLQCGYSSQVWGLVLQRFGTPNLTFSSWNNVMLWLLNGSGSREAKLLQKLACQATINCIWRERNCRLHSDISIPPTTLFYQIDRIIRDTLLARRLRKGCTLLLSAWFTHS</sequence>
<proteinExistence type="predicted"/>
<keyword evidence="3" id="KW-1185">Reference proteome</keyword>
<dbReference type="OrthoDB" id="1090443at2759"/>
<dbReference type="Proteomes" id="UP000467841">
    <property type="component" value="Unassembled WGS sequence"/>
</dbReference>
<accession>A0A6D2KDE7</accession>
<protein>
    <recommendedName>
        <fullName evidence="1">Reverse transcriptase zinc-binding domain-containing protein</fullName>
    </recommendedName>
</protein>
<dbReference type="Pfam" id="PF13966">
    <property type="entry name" value="zf-RVT"/>
    <property type="match status" value="1"/>
</dbReference>
<dbReference type="EMBL" id="CACVBM020001429">
    <property type="protein sequence ID" value="CAA7049855.1"/>
    <property type="molecule type" value="Genomic_DNA"/>
</dbReference>
<feature type="domain" description="Reverse transcriptase zinc-binding" evidence="1">
    <location>
        <begin position="45"/>
        <end position="129"/>
    </location>
</feature>
<dbReference type="InterPro" id="IPR008266">
    <property type="entry name" value="Tyr_kinase_AS"/>
</dbReference>
<evidence type="ECO:0000313" key="2">
    <source>
        <dbReference type="EMBL" id="CAA7049855.1"/>
    </source>
</evidence>
<reference evidence="2" key="1">
    <citation type="submission" date="2020-01" db="EMBL/GenBank/DDBJ databases">
        <authorList>
            <person name="Mishra B."/>
        </authorList>
    </citation>
    <scope>NUCLEOTIDE SEQUENCE [LARGE SCALE GENOMIC DNA]</scope>
</reference>